<dbReference type="CDD" id="cd02933">
    <property type="entry name" value="OYE_like_FMN"/>
    <property type="match status" value="1"/>
</dbReference>
<dbReference type="Gene3D" id="3.20.20.70">
    <property type="entry name" value="Aldolase class I"/>
    <property type="match status" value="1"/>
</dbReference>
<dbReference type="eggNOG" id="COG1902">
    <property type="taxonomic scope" value="Bacteria"/>
</dbReference>
<dbReference type="FunFam" id="3.20.20.70:FF:000059">
    <property type="entry name" value="N-ethylmaleimide reductase, FMN-linked"/>
    <property type="match status" value="1"/>
</dbReference>
<evidence type="ECO:0000256" key="3">
    <source>
        <dbReference type="ARBA" id="ARBA00023002"/>
    </source>
</evidence>
<proteinExistence type="inferred from homology"/>
<dbReference type="InterPro" id="IPR001155">
    <property type="entry name" value="OxRdtase_FMN_N"/>
</dbReference>
<organism evidence="5 6">
    <name type="scientific">Croceibacter atlanticus (strain ATCC BAA-628 / JCM 21780 / CIP 108009 / IAM 15332 / KCTC 12090 / HTCC2559)</name>
    <dbReference type="NCBI Taxonomy" id="216432"/>
    <lineage>
        <taxon>Bacteria</taxon>
        <taxon>Pseudomonadati</taxon>
        <taxon>Bacteroidota</taxon>
        <taxon>Flavobacteriia</taxon>
        <taxon>Flavobacteriales</taxon>
        <taxon>Flavobacteriaceae</taxon>
        <taxon>Croceibacter</taxon>
    </lineage>
</organism>
<evidence type="ECO:0000313" key="6">
    <source>
        <dbReference type="Proteomes" id="UP000002297"/>
    </source>
</evidence>
<keyword evidence="6" id="KW-1185">Reference proteome</keyword>
<protein>
    <submittedName>
        <fullName evidence="5">Flavoprotein NADH-dependent oxidoreductase</fullName>
    </submittedName>
</protein>
<dbReference type="GO" id="GO:0005829">
    <property type="term" value="C:cytosol"/>
    <property type="evidence" value="ECO:0007669"/>
    <property type="project" value="UniProtKB-ARBA"/>
</dbReference>
<name>A3U9G9_CROAH</name>
<gene>
    <name evidence="5" type="ordered locus">CA2559_10483</name>
</gene>
<dbReference type="EMBL" id="CP002046">
    <property type="protein sequence ID" value="EAP86455.1"/>
    <property type="molecule type" value="Genomic_DNA"/>
</dbReference>
<evidence type="ECO:0000313" key="5">
    <source>
        <dbReference type="EMBL" id="EAP86455.1"/>
    </source>
</evidence>
<accession>A3U9G9</accession>
<feature type="domain" description="NADH:flavin oxidoreductase/NADH oxidase N-terminal" evidence="4">
    <location>
        <begin position="14"/>
        <end position="349"/>
    </location>
</feature>
<dbReference type="GO" id="GO:0016628">
    <property type="term" value="F:oxidoreductase activity, acting on the CH-CH group of donors, NAD or NADP as acceptor"/>
    <property type="evidence" value="ECO:0007669"/>
    <property type="project" value="UniProtKB-ARBA"/>
</dbReference>
<evidence type="ECO:0000256" key="2">
    <source>
        <dbReference type="ARBA" id="ARBA00005979"/>
    </source>
</evidence>
<dbReference type="STRING" id="216432.CA2559_10483"/>
<comment type="similarity">
    <text evidence="2">Belongs to the NADH:flavin oxidoreductase/NADH oxidase family.</text>
</comment>
<evidence type="ECO:0000259" key="4">
    <source>
        <dbReference type="Pfam" id="PF00724"/>
    </source>
</evidence>
<dbReference type="Pfam" id="PF00724">
    <property type="entry name" value="Oxidored_FMN"/>
    <property type="match status" value="1"/>
</dbReference>
<dbReference type="SUPFAM" id="SSF51395">
    <property type="entry name" value="FMN-linked oxidoreductases"/>
    <property type="match status" value="1"/>
</dbReference>
<dbReference type="PANTHER" id="PTHR22893">
    <property type="entry name" value="NADH OXIDOREDUCTASE-RELATED"/>
    <property type="match status" value="1"/>
</dbReference>
<dbReference type="AlphaFoldDB" id="A3U9G9"/>
<dbReference type="Proteomes" id="UP000002297">
    <property type="component" value="Chromosome"/>
</dbReference>
<keyword evidence="3" id="KW-0560">Oxidoreductase</keyword>
<sequence>MGKTKKITMKDQPILQPHKIGDLSLPNRAIMAPMTRSRAVNDENAPTDLHVEYYTQRATAGLIITEGAQVSKQAVGYIHTAGIHSKAQVEGWKKVTKSVHDAGGRIFIQLWHVGRMSHPDFHDGDLPVAPSAINPHAQSYTPEGFKDTVTPKAMTLEEIKITVNDFKQAAKNAVEAGFDGVEIHSSNGYLFHQFFSSFSNKRDDQYGGSIENRARFFFEVLDAVKQVIPQNRIGARFNPSLHGTFGMEVVEDTIPTFDYVIERLEKEYDLSYIHLSEPFTDVSDVDYAEEHIAKRYRPKYSGTLMINTGFTKDTANKVIENGDADLVAFGKLYISNPDLVGRFKENIPTAEWDANTFYSQGPEGYIDYEAKTRDLIPTS</sequence>
<dbReference type="InterPro" id="IPR045247">
    <property type="entry name" value="Oye-like"/>
</dbReference>
<reference evidence="5 6" key="1">
    <citation type="journal article" date="2010" name="J. Bacteriol.">
        <title>The complete genome sequence of Croceibacter atlanticus HTCC2559T.</title>
        <authorList>
            <person name="Oh H.M."/>
            <person name="Kang I."/>
            <person name="Ferriera S."/>
            <person name="Giovannoni S.J."/>
            <person name="Cho J.C."/>
        </authorList>
    </citation>
    <scope>NUCLEOTIDE SEQUENCE [LARGE SCALE GENOMIC DNA]</scope>
    <source>
        <strain evidence="6">ATCC BAA-628 / HTCC2559 / KCTC 12090</strain>
    </source>
</reference>
<dbReference type="HOGENOM" id="CLU_012153_0_0_10"/>
<comment type="cofactor">
    <cofactor evidence="1">
        <name>FMN</name>
        <dbReference type="ChEBI" id="CHEBI:58210"/>
    </cofactor>
</comment>
<dbReference type="GO" id="GO:0010181">
    <property type="term" value="F:FMN binding"/>
    <property type="evidence" value="ECO:0007669"/>
    <property type="project" value="InterPro"/>
</dbReference>
<dbReference type="InterPro" id="IPR013785">
    <property type="entry name" value="Aldolase_TIM"/>
</dbReference>
<evidence type="ECO:0000256" key="1">
    <source>
        <dbReference type="ARBA" id="ARBA00001917"/>
    </source>
</evidence>
<dbReference type="PANTHER" id="PTHR22893:SF91">
    <property type="entry name" value="NADPH DEHYDROGENASE 2-RELATED"/>
    <property type="match status" value="1"/>
</dbReference>
<dbReference type="KEGG" id="cat:CA2559_10483"/>